<dbReference type="PANTHER" id="PTHR43236">
    <property type="entry name" value="ANTITOXIN HIGA1"/>
    <property type="match status" value="1"/>
</dbReference>
<protein>
    <submittedName>
        <fullName evidence="2">ImmA/IrrE family metallo-endopeptidase</fullName>
    </submittedName>
</protein>
<dbReference type="EMBL" id="JAAAMG010000001">
    <property type="protein sequence ID" value="NDW03075.1"/>
    <property type="molecule type" value="Genomic_DNA"/>
</dbReference>
<dbReference type="AlphaFoldDB" id="A0A6N9SYR3"/>
<dbReference type="Proteomes" id="UP000469011">
    <property type="component" value="Unassembled WGS sequence"/>
</dbReference>
<sequence>MTSIPARIRAQIDDLLAVAPVDIDQVATRLGLAIYERSLPEGVSGMIERSPTYETESGFVIFVDDGEAYVRQRFTAAHEIGHYVLHRDRIGEGVTENYLLRSDRLSNWVEVQANRFAADLLMPLPLIEALTKQGYTSVPELAHKLQVSEIAMGIRLGHPT</sequence>
<dbReference type="Gene3D" id="1.10.10.2910">
    <property type="match status" value="1"/>
</dbReference>
<accession>A0A6N9SYR3</accession>
<dbReference type="RefSeq" id="WP_163460690.1">
    <property type="nucleotide sequence ID" value="NZ_JAAAMG010000001.1"/>
</dbReference>
<evidence type="ECO:0000313" key="3">
    <source>
        <dbReference type="Proteomes" id="UP000469011"/>
    </source>
</evidence>
<proteinExistence type="predicted"/>
<dbReference type="PANTHER" id="PTHR43236:SF2">
    <property type="entry name" value="BLL0069 PROTEIN"/>
    <property type="match status" value="1"/>
</dbReference>
<reference evidence="2 3" key="1">
    <citation type="submission" date="2020-01" db="EMBL/GenBank/DDBJ databases">
        <title>Jiella pacifica sp. nov.</title>
        <authorList>
            <person name="Xue Z."/>
            <person name="Zhu S."/>
            <person name="Chen J."/>
            <person name="Yang J."/>
        </authorList>
    </citation>
    <scope>NUCLEOTIDE SEQUENCE [LARGE SCALE GENOMIC DNA]</scope>
    <source>
        <strain evidence="2 3">40Bstr34</strain>
    </source>
</reference>
<keyword evidence="3" id="KW-1185">Reference proteome</keyword>
<evidence type="ECO:0000259" key="1">
    <source>
        <dbReference type="Pfam" id="PF06114"/>
    </source>
</evidence>
<comment type="caution">
    <text evidence="2">The sequence shown here is derived from an EMBL/GenBank/DDBJ whole genome shotgun (WGS) entry which is preliminary data.</text>
</comment>
<name>A0A6N9SYR3_9HYPH</name>
<evidence type="ECO:0000313" key="2">
    <source>
        <dbReference type="EMBL" id="NDW03075.1"/>
    </source>
</evidence>
<gene>
    <name evidence="2" type="ORF">GTK09_01420</name>
</gene>
<feature type="domain" description="IrrE N-terminal-like" evidence="1">
    <location>
        <begin position="52"/>
        <end position="156"/>
    </location>
</feature>
<dbReference type="Pfam" id="PF06114">
    <property type="entry name" value="Peptidase_M78"/>
    <property type="match status" value="1"/>
</dbReference>
<dbReference type="InterPro" id="IPR052345">
    <property type="entry name" value="Rad_response_metalloprotease"/>
</dbReference>
<organism evidence="2 3">
    <name type="scientific">Jiella pacifica</name>
    <dbReference type="NCBI Taxonomy" id="2696469"/>
    <lineage>
        <taxon>Bacteria</taxon>
        <taxon>Pseudomonadati</taxon>
        <taxon>Pseudomonadota</taxon>
        <taxon>Alphaproteobacteria</taxon>
        <taxon>Hyphomicrobiales</taxon>
        <taxon>Aurantimonadaceae</taxon>
        <taxon>Jiella</taxon>
    </lineage>
</organism>
<dbReference type="InterPro" id="IPR010359">
    <property type="entry name" value="IrrE_HExxH"/>
</dbReference>